<dbReference type="GO" id="GO:0005685">
    <property type="term" value="C:U1 snRNP"/>
    <property type="evidence" value="ECO:0007669"/>
    <property type="project" value="TreeGrafter"/>
</dbReference>
<dbReference type="GO" id="GO:0005687">
    <property type="term" value="C:U4 snRNP"/>
    <property type="evidence" value="ECO:0007669"/>
    <property type="project" value="TreeGrafter"/>
</dbReference>
<reference evidence="13 14" key="1">
    <citation type="journal article" date="2016" name="PLoS ONE">
        <title>Sequence Assembly of Yarrowia lipolytica Strain W29/CLIB89 Shows Transposable Element Diversity.</title>
        <authorList>
            <person name="Magnan C."/>
            <person name="Yu J."/>
            <person name="Chang I."/>
            <person name="Jahn E."/>
            <person name="Kanomata Y."/>
            <person name="Wu J."/>
            <person name="Zeller M."/>
            <person name="Oakes M."/>
            <person name="Baldi P."/>
            <person name="Sandmeyer S."/>
        </authorList>
    </citation>
    <scope>NUCLEOTIDE SEQUENCE [LARGE SCALE GENOMIC DNA]</scope>
    <source>
        <strain evidence="14">CLIB89(W29)</strain>
    </source>
</reference>
<keyword evidence="7" id="KW-0508">mRNA splicing</keyword>
<protein>
    <recommendedName>
        <fullName evidence="10">Sm protein B</fullName>
    </recommendedName>
</protein>
<proteinExistence type="inferred from homology"/>
<sequence length="181" mass="18845">MINLKTLDGTSSSSVLLTQVPNKTKMADLVNYRLRVTTVDGKQMVGQMLAFDRYMNLVLSDCEEFRATKKSLLEAKKTIQIENGDASSVSITEEKRTLGLVILRGETVVSVSVEAPPPTDPTARLGNTALTPGSGSAKGINRAIPTGPRGAGGPGLGGPVRSAPGGRAPPGFQAPPGFGRA</sequence>
<evidence type="ECO:0000256" key="3">
    <source>
        <dbReference type="ARBA" id="ARBA00009123"/>
    </source>
</evidence>
<evidence type="ECO:0000256" key="9">
    <source>
        <dbReference type="ARBA" id="ARBA00023274"/>
    </source>
</evidence>
<keyword evidence="5" id="KW-0507">mRNA processing</keyword>
<dbReference type="GO" id="GO:0003723">
    <property type="term" value="F:RNA binding"/>
    <property type="evidence" value="ECO:0007669"/>
    <property type="project" value="UniProtKB-KW"/>
</dbReference>
<dbReference type="PANTHER" id="PTHR10701:SF0">
    <property type="entry name" value="SMALL NUCLEAR RIBONUCLEOPROTEIN-ASSOCIATED PROTEIN B"/>
    <property type="match status" value="1"/>
</dbReference>
<comment type="subcellular location">
    <subcellularLocation>
        <location evidence="2">Cytoplasm</location>
    </subcellularLocation>
    <subcellularLocation>
        <location evidence="1">Nucleus</location>
    </subcellularLocation>
</comment>
<keyword evidence="4" id="KW-0963">Cytoplasm</keyword>
<dbReference type="GO" id="GO:0000398">
    <property type="term" value="P:mRNA splicing, via spliceosome"/>
    <property type="evidence" value="ECO:0007669"/>
    <property type="project" value="TreeGrafter"/>
</dbReference>
<dbReference type="CDD" id="cd01717">
    <property type="entry name" value="Sm_B"/>
    <property type="match status" value="1"/>
</dbReference>
<evidence type="ECO:0000256" key="4">
    <source>
        <dbReference type="ARBA" id="ARBA00022490"/>
    </source>
</evidence>
<dbReference type="GO" id="GO:0071004">
    <property type="term" value="C:U2-type prespliceosome"/>
    <property type="evidence" value="ECO:0007669"/>
    <property type="project" value="TreeGrafter"/>
</dbReference>
<name>A0A1D8NEI1_YARLL</name>
<evidence type="ECO:0000256" key="8">
    <source>
        <dbReference type="ARBA" id="ARBA00023242"/>
    </source>
</evidence>
<dbReference type="GO" id="GO:0005686">
    <property type="term" value="C:U2 snRNP"/>
    <property type="evidence" value="ECO:0007669"/>
    <property type="project" value="TreeGrafter"/>
</dbReference>
<dbReference type="PROSITE" id="PS52002">
    <property type="entry name" value="SM"/>
    <property type="match status" value="1"/>
</dbReference>
<dbReference type="GO" id="GO:0046540">
    <property type="term" value="C:U4/U6 x U5 tri-snRNP complex"/>
    <property type="evidence" value="ECO:0007669"/>
    <property type="project" value="TreeGrafter"/>
</dbReference>
<organism evidence="13 14">
    <name type="scientific">Yarrowia lipolytica</name>
    <name type="common">Candida lipolytica</name>
    <dbReference type="NCBI Taxonomy" id="4952"/>
    <lineage>
        <taxon>Eukaryota</taxon>
        <taxon>Fungi</taxon>
        <taxon>Dikarya</taxon>
        <taxon>Ascomycota</taxon>
        <taxon>Saccharomycotina</taxon>
        <taxon>Dipodascomycetes</taxon>
        <taxon>Dipodascales</taxon>
        <taxon>Dipodascales incertae sedis</taxon>
        <taxon>Yarrowia</taxon>
    </lineage>
</organism>
<dbReference type="VEuPathDB" id="FungiDB:YALI0_D14102g"/>
<keyword evidence="8" id="KW-0539">Nucleus</keyword>
<evidence type="ECO:0000313" key="13">
    <source>
        <dbReference type="EMBL" id="AOW04048.1"/>
    </source>
</evidence>
<evidence type="ECO:0000256" key="10">
    <source>
        <dbReference type="ARBA" id="ARBA00041355"/>
    </source>
</evidence>
<dbReference type="Pfam" id="PF01423">
    <property type="entry name" value="LSM"/>
    <property type="match status" value="1"/>
</dbReference>
<dbReference type="GO" id="GO:0071013">
    <property type="term" value="C:catalytic step 2 spliceosome"/>
    <property type="evidence" value="ECO:0007669"/>
    <property type="project" value="TreeGrafter"/>
</dbReference>
<evidence type="ECO:0000256" key="5">
    <source>
        <dbReference type="ARBA" id="ARBA00022664"/>
    </source>
</evidence>
<evidence type="ECO:0000259" key="12">
    <source>
        <dbReference type="PROSITE" id="PS52002"/>
    </source>
</evidence>
<dbReference type="GO" id="GO:0070990">
    <property type="term" value="F:snRNP binding"/>
    <property type="evidence" value="ECO:0007669"/>
    <property type="project" value="TreeGrafter"/>
</dbReference>
<dbReference type="KEGG" id="yli:2910230"/>
<feature type="compositionally biased region" description="Low complexity" evidence="11">
    <location>
        <begin position="163"/>
        <end position="181"/>
    </location>
</feature>
<keyword evidence="9" id="KW-0687">Ribonucleoprotein</keyword>
<dbReference type="InterPro" id="IPR047575">
    <property type="entry name" value="Sm"/>
</dbReference>
<dbReference type="GeneID" id="2910230"/>
<evidence type="ECO:0000256" key="11">
    <source>
        <dbReference type="SAM" id="MobiDB-lite"/>
    </source>
</evidence>
<dbReference type="PANTHER" id="PTHR10701">
    <property type="entry name" value="SMALL NUCLEAR RIBONUCLEOPROTEIN-ASSOCIATED PROTEIN B AND N"/>
    <property type="match status" value="1"/>
</dbReference>
<feature type="domain" description="Sm" evidence="12">
    <location>
        <begin position="21"/>
        <end position="117"/>
    </location>
</feature>
<evidence type="ECO:0000256" key="7">
    <source>
        <dbReference type="ARBA" id="ARBA00023187"/>
    </source>
</evidence>
<dbReference type="RefSeq" id="XP_502814.2">
    <property type="nucleotide sequence ID" value="XM_502814.2"/>
</dbReference>
<dbReference type="Proteomes" id="UP000182444">
    <property type="component" value="Chromosome 1D"/>
</dbReference>
<dbReference type="InterPro" id="IPR010920">
    <property type="entry name" value="LSM_dom_sf"/>
</dbReference>
<dbReference type="SUPFAM" id="SSF50182">
    <property type="entry name" value="Sm-like ribonucleoproteins"/>
    <property type="match status" value="1"/>
</dbReference>
<dbReference type="GO" id="GO:0005737">
    <property type="term" value="C:cytoplasm"/>
    <property type="evidence" value="ECO:0007669"/>
    <property type="project" value="UniProtKB-SubCell"/>
</dbReference>
<comment type="similarity">
    <text evidence="3">Belongs to the snRNP SmB/SmN family.</text>
</comment>
<evidence type="ECO:0000313" key="14">
    <source>
        <dbReference type="Proteomes" id="UP000182444"/>
    </source>
</evidence>
<dbReference type="SMART" id="SM00651">
    <property type="entry name" value="Sm"/>
    <property type="match status" value="1"/>
</dbReference>
<keyword evidence="6" id="KW-0694">RNA-binding</keyword>
<dbReference type="eggNOG" id="KOG3168">
    <property type="taxonomic scope" value="Eukaryota"/>
</dbReference>
<dbReference type="GO" id="GO:0005682">
    <property type="term" value="C:U5 snRNP"/>
    <property type="evidence" value="ECO:0007669"/>
    <property type="project" value="TreeGrafter"/>
</dbReference>
<dbReference type="AlphaFoldDB" id="A0A1D8NEI1"/>
<evidence type="ECO:0000256" key="2">
    <source>
        <dbReference type="ARBA" id="ARBA00004496"/>
    </source>
</evidence>
<feature type="region of interest" description="Disordered" evidence="11">
    <location>
        <begin position="114"/>
        <end position="181"/>
    </location>
</feature>
<feature type="compositionally biased region" description="Gly residues" evidence="11">
    <location>
        <begin position="149"/>
        <end position="158"/>
    </location>
</feature>
<dbReference type="InterPro" id="IPR050914">
    <property type="entry name" value="snRNP_SmB/NAA38-like"/>
</dbReference>
<gene>
    <name evidence="13" type="ORF">YALI1_D17410g</name>
</gene>
<dbReference type="EMBL" id="CP017556">
    <property type="protein sequence ID" value="AOW04048.1"/>
    <property type="molecule type" value="Genomic_DNA"/>
</dbReference>
<accession>A0A1D8NEI1</accession>
<evidence type="ECO:0000256" key="1">
    <source>
        <dbReference type="ARBA" id="ARBA00004123"/>
    </source>
</evidence>
<dbReference type="Gene3D" id="2.30.30.100">
    <property type="match status" value="1"/>
</dbReference>
<dbReference type="InterPro" id="IPR001163">
    <property type="entry name" value="Sm_dom_euk/arc"/>
</dbReference>
<evidence type="ECO:0000256" key="6">
    <source>
        <dbReference type="ARBA" id="ARBA00022884"/>
    </source>
</evidence>
<dbReference type="VEuPathDB" id="FungiDB:YALI1_D17410g"/>